<evidence type="ECO:0000259" key="12">
    <source>
        <dbReference type="Pfam" id="PF02823"/>
    </source>
</evidence>
<keyword evidence="8 9" id="KW-0066">ATP synthesis</keyword>
<evidence type="ECO:0000256" key="4">
    <source>
        <dbReference type="ARBA" id="ARBA00022448"/>
    </source>
</evidence>
<feature type="domain" description="ATP synthase F1 complex delta/epsilon subunit N-terminal" evidence="12">
    <location>
        <begin position="15"/>
        <end position="90"/>
    </location>
</feature>
<keyword evidence="9" id="KW-1003">Cell membrane</keyword>
<reference evidence="13 14" key="1">
    <citation type="journal article" date="2023" name="ISME J.">
        <title>Cultivation and genomic characterization of novel and ubiquitous marine nitrite-oxidizing bacteria from the Nitrospirales.</title>
        <authorList>
            <person name="Mueller A.J."/>
            <person name="Daebeler A."/>
            <person name="Herbold C.W."/>
            <person name="Kirkegaard R.H."/>
            <person name="Daims H."/>
        </authorList>
    </citation>
    <scope>NUCLEOTIDE SEQUENCE [LARGE SCALE GENOMIC DNA]</scope>
    <source>
        <strain evidence="13 14">EB</strain>
    </source>
</reference>
<accession>A0ABU3K9E5</accession>
<dbReference type="Gene3D" id="2.60.15.10">
    <property type="entry name" value="F0F1 ATP synthase delta/epsilon subunit, N-terminal"/>
    <property type="match status" value="1"/>
</dbReference>
<comment type="caution">
    <text evidence="13">The sequence shown here is derived from an EMBL/GenBank/DDBJ whole genome shotgun (WGS) entry which is preliminary data.</text>
</comment>
<keyword evidence="5 9" id="KW-0406">Ion transport</keyword>
<dbReference type="Pfam" id="PF02823">
    <property type="entry name" value="ATP-synt_DE_N"/>
    <property type="match status" value="1"/>
</dbReference>
<dbReference type="PANTHER" id="PTHR13822">
    <property type="entry name" value="ATP SYNTHASE DELTA/EPSILON CHAIN"/>
    <property type="match status" value="1"/>
</dbReference>
<evidence type="ECO:0000256" key="8">
    <source>
        <dbReference type="ARBA" id="ARBA00023310"/>
    </source>
</evidence>
<feature type="domain" description="ATP synthase epsilon subunit C-terminal" evidence="11">
    <location>
        <begin position="95"/>
        <end position="140"/>
    </location>
</feature>
<evidence type="ECO:0000256" key="10">
    <source>
        <dbReference type="RuleBase" id="RU003656"/>
    </source>
</evidence>
<dbReference type="NCBIfam" id="TIGR01216">
    <property type="entry name" value="ATP_synt_epsi"/>
    <property type="match status" value="1"/>
</dbReference>
<keyword evidence="7 9" id="KW-0139">CF(1)</keyword>
<dbReference type="Pfam" id="PF00401">
    <property type="entry name" value="ATP-synt_DE"/>
    <property type="match status" value="1"/>
</dbReference>
<evidence type="ECO:0000256" key="7">
    <source>
        <dbReference type="ARBA" id="ARBA00023196"/>
    </source>
</evidence>
<dbReference type="NCBIfam" id="NF009980">
    <property type="entry name" value="PRK13446.1"/>
    <property type="match status" value="1"/>
</dbReference>
<dbReference type="SUPFAM" id="SSF51344">
    <property type="entry name" value="Epsilon subunit of F1F0-ATP synthase N-terminal domain"/>
    <property type="match status" value="1"/>
</dbReference>
<keyword evidence="9" id="KW-0375">Hydrogen ion transport</keyword>
<gene>
    <name evidence="9" type="primary">atpC</name>
    <name evidence="13" type="ORF">PPG34_11155</name>
</gene>
<comment type="subcellular location">
    <subcellularLocation>
        <location evidence="9">Cell membrane</location>
        <topology evidence="9">Peripheral membrane protein</topology>
    </subcellularLocation>
    <subcellularLocation>
        <location evidence="2">Endomembrane system</location>
        <topology evidence="2">Peripheral membrane protein</topology>
    </subcellularLocation>
</comment>
<keyword evidence="4 9" id="KW-0813">Transport</keyword>
<organism evidence="13 14">
    <name type="scientific">Candidatus Nitronereus thalassa</name>
    <dbReference type="NCBI Taxonomy" id="3020898"/>
    <lineage>
        <taxon>Bacteria</taxon>
        <taxon>Pseudomonadati</taxon>
        <taxon>Nitrospirota</taxon>
        <taxon>Nitrospiria</taxon>
        <taxon>Nitrospirales</taxon>
        <taxon>Nitrospiraceae</taxon>
        <taxon>Candidatus Nitronereus</taxon>
    </lineage>
</organism>
<evidence type="ECO:0000256" key="6">
    <source>
        <dbReference type="ARBA" id="ARBA00023136"/>
    </source>
</evidence>
<dbReference type="InterPro" id="IPR001469">
    <property type="entry name" value="ATP_synth_F1_dsu/esu"/>
</dbReference>
<sequence>MATSTEATQSGKILLEVVTPDKLLLSEEVDQVSAPGTEGDFGVLPGHCHFLSTLRIGELNYRIGEKTQFMSVLWGFAEVTSTKVTILAEIAEKAEDIDVERAKEAVAKAEAHLERGGLPSEVEEAKVSLEKARLRQKVAERLQKQGRS</sequence>
<evidence type="ECO:0000259" key="11">
    <source>
        <dbReference type="Pfam" id="PF00401"/>
    </source>
</evidence>
<dbReference type="CDD" id="cd12152">
    <property type="entry name" value="F1-ATPase_delta"/>
    <property type="match status" value="1"/>
</dbReference>
<dbReference type="InterPro" id="IPR020546">
    <property type="entry name" value="ATP_synth_F1_dsu/esu_N"/>
</dbReference>
<keyword evidence="6 9" id="KW-0472">Membrane</keyword>
<comment type="subunit">
    <text evidence="9 10">F-type ATPases have 2 components, CF(1) - the catalytic core - and CF(0) - the membrane proton channel. CF(1) has five subunits: alpha(3), beta(3), gamma(1), delta(1), epsilon(1). CF(0) has three main subunits: a, b and c.</text>
</comment>
<dbReference type="Proteomes" id="UP001250932">
    <property type="component" value="Unassembled WGS sequence"/>
</dbReference>
<evidence type="ECO:0000313" key="13">
    <source>
        <dbReference type="EMBL" id="MDT7042913.1"/>
    </source>
</evidence>
<dbReference type="HAMAP" id="MF_00530">
    <property type="entry name" value="ATP_synth_epsil_bac"/>
    <property type="match status" value="1"/>
</dbReference>
<dbReference type="InterPro" id="IPR036771">
    <property type="entry name" value="ATPsynth_dsu/esu_N"/>
</dbReference>
<comment type="similarity">
    <text evidence="3 9 10">Belongs to the ATPase epsilon chain family.</text>
</comment>
<evidence type="ECO:0000256" key="1">
    <source>
        <dbReference type="ARBA" id="ARBA00003543"/>
    </source>
</evidence>
<evidence type="ECO:0000256" key="9">
    <source>
        <dbReference type="HAMAP-Rule" id="MF_00530"/>
    </source>
</evidence>
<evidence type="ECO:0000313" key="14">
    <source>
        <dbReference type="Proteomes" id="UP001250932"/>
    </source>
</evidence>
<dbReference type="EMBL" id="JAQOUE010000001">
    <property type="protein sequence ID" value="MDT7042913.1"/>
    <property type="molecule type" value="Genomic_DNA"/>
</dbReference>
<evidence type="ECO:0000256" key="3">
    <source>
        <dbReference type="ARBA" id="ARBA00005712"/>
    </source>
</evidence>
<evidence type="ECO:0000256" key="2">
    <source>
        <dbReference type="ARBA" id="ARBA00004184"/>
    </source>
</evidence>
<dbReference type="PANTHER" id="PTHR13822:SF10">
    <property type="entry name" value="ATP SYNTHASE EPSILON CHAIN, CHLOROPLASTIC"/>
    <property type="match status" value="1"/>
</dbReference>
<keyword evidence="14" id="KW-1185">Reference proteome</keyword>
<dbReference type="InterPro" id="IPR020547">
    <property type="entry name" value="ATP_synth_F1_esu_C"/>
</dbReference>
<comment type="function">
    <text evidence="1 9">Produces ATP from ADP in the presence of a proton gradient across the membrane.</text>
</comment>
<evidence type="ECO:0000256" key="5">
    <source>
        <dbReference type="ARBA" id="ARBA00023065"/>
    </source>
</evidence>
<dbReference type="RefSeq" id="WP_313833379.1">
    <property type="nucleotide sequence ID" value="NZ_JAQOUE010000001.1"/>
</dbReference>
<proteinExistence type="inferred from homology"/>
<name>A0ABU3K9E5_9BACT</name>
<protein>
    <recommendedName>
        <fullName evidence="9">ATP synthase epsilon chain</fullName>
    </recommendedName>
    <alternativeName>
        <fullName evidence="9">ATP synthase F1 sector epsilon subunit</fullName>
    </alternativeName>
    <alternativeName>
        <fullName evidence="9">F-ATPase epsilon subunit</fullName>
    </alternativeName>
</protein>